<reference evidence="1 2" key="1">
    <citation type="journal article" date="2022" name="bioRxiv">
        <title>The genome of the oomycete Peronosclerospora sorghi, a cosmopolitan pathogen of maize and sorghum, is inflated with dispersed pseudogenes.</title>
        <authorList>
            <person name="Fletcher K."/>
            <person name="Martin F."/>
            <person name="Isakeit T."/>
            <person name="Cavanaugh K."/>
            <person name="Magill C."/>
            <person name="Michelmore R."/>
        </authorList>
    </citation>
    <scope>NUCLEOTIDE SEQUENCE [LARGE SCALE GENOMIC DNA]</scope>
    <source>
        <strain evidence="1">P6</strain>
    </source>
</reference>
<proteinExistence type="predicted"/>
<gene>
    <name evidence="1" type="ORF">PsorP6_014808</name>
</gene>
<dbReference type="EMBL" id="CM047586">
    <property type="protein sequence ID" value="KAI9909535.1"/>
    <property type="molecule type" value="Genomic_DNA"/>
</dbReference>
<organism evidence="1 2">
    <name type="scientific">Peronosclerospora sorghi</name>
    <dbReference type="NCBI Taxonomy" id="230839"/>
    <lineage>
        <taxon>Eukaryota</taxon>
        <taxon>Sar</taxon>
        <taxon>Stramenopiles</taxon>
        <taxon>Oomycota</taxon>
        <taxon>Peronosporomycetes</taxon>
        <taxon>Peronosporales</taxon>
        <taxon>Peronosporaceae</taxon>
        <taxon>Peronosclerospora</taxon>
    </lineage>
</organism>
<sequence length="77" mass="8898">MNWTDCEFLSSIVNRFIFLHGRVLGRRDPVRRVIETANGSHDLVVCIFQWKPKVVAQVLRVQDGQVLESNVRIQIGH</sequence>
<name>A0ACC0VSJ3_9STRA</name>
<keyword evidence="2" id="KW-1185">Reference proteome</keyword>
<comment type="caution">
    <text evidence="1">The sequence shown here is derived from an EMBL/GenBank/DDBJ whole genome shotgun (WGS) entry which is preliminary data.</text>
</comment>
<protein>
    <submittedName>
        <fullName evidence="1">Uncharacterized protein</fullName>
    </submittedName>
</protein>
<evidence type="ECO:0000313" key="1">
    <source>
        <dbReference type="EMBL" id="KAI9909535.1"/>
    </source>
</evidence>
<accession>A0ACC0VSJ3</accession>
<evidence type="ECO:0000313" key="2">
    <source>
        <dbReference type="Proteomes" id="UP001163321"/>
    </source>
</evidence>
<dbReference type="Proteomes" id="UP001163321">
    <property type="component" value="Chromosome 7"/>
</dbReference>